<dbReference type="PANTHER" id="PTHR43751">
    <property type="entry name" value="SULFATASE"/>
    <property type="match status" value="1"/>
</dbReference>
<comment type="PTM">
    <text evidence="1">The conversion to 3-oxoalanine (also known as C-formylglycine, FGly), of a serine or cysteine residue in prokaryotes and of a cysteine residue in eukaryotes, is critical for catalytic activity.</text>
</comment>
<name>A0A1R3T6F3_9BACT</name>
<dbReference type="SUPFAM" id="SSF48371">
    <property type="entry name" value="ARM repeat"/>
    <property type="match status" value="1"/>
</dbReference>
<proteinExistence type="predicted"/>
<dbReference type="InterPro" id="IPR000917">
    <property type="entry name" value="Sulfatase_N"/>
</dbReference>
<dbReference type="AlphaFoldDB" id="A0A1R3T6F3"/>
<dbReference type="CDD" id="cd16027">
    <property type="entry name" value="SGSH"/>
    <property type="match status" value="1"/>
</dbReference>
<accession>A0A1R3T6F3</accession>
<evidence type="ECO:0000259" key="2">
    <source>
        <dbReference type="Pfam" id="PF00884"/>
    </source>
</evidence>
<dbReference type="Gene3D" id="3.40.720.10">
    <property type="entry name" value="Alkaline Phosphatase, subunit A"/>
    <property type="match status" value="1"/>
</dbReference>
<evidence type="ECO:0000313" key="4">
    <source>
        <dbReference type="Proteomes" id="UP000187464"/>
    </source>
</evidence>
<keyword evidence="4" id="KW-1185">Reference proteome</keyword>
<dbReference type="SUPFAM" id="SSF53649">
    <property type="entry name" value="Alkaline phosphatase-like"/>
    <property type="match status" value="1"/>
</dbReference>
<dbReference type="EMBL" id="LT605205">
    <property type="protein sequence ID" value="SCD20878.1"/>
    <property type="molecule type" value="Genomic_DNA"/>
</dbReference>
<feature type="domain" description="Sulfatase N-terminal" evidence="2">
    <location>
        <begin position="27"/>
        <end position="314"/>
    </location>
</feature>
<dbReference type="KEGG" id="psac:PSM36_2071"/>
<organism evidence="3 4">
    <name type="scientific">Proteiniphilum saccharofermentans</name>
    <dbReference type="NCBI Taxonomy" id="1642647"/>
    <lineage>
        <taxon>Bacteria</taxon>
        <taxon>Pseudomonadati</taxon>
        <taxon>Bacteroidota</taxon>
        <taxon>Bacteroidia</taxon>
        <taxon>Bacteroidales</taxon>
        <taxon>Dysgonomonadaceae</taxon>
        <taxon>Proteiniphilum</taxon>
    </lineage>
</organism>
<evidence type="ECO:0000256" key="1">
    <source>
        <dbReference type="PIRSR" id="PIRSR600917-52"/>
    </source>
</evidence>
<dbReference type="Proteomes" id="UP000187464">
    <property type="component" value="Chromosome I"/>
</dbReference>
<reference evidence="3 4" key="1">
    <citation type="submission" date="2016-08" db="EMBL/GenBank/DDBJ databases">
        <authorList>
            <person name="Seilhamer J.J."/>
        </authorList>
    </citation>
    <scope>NUCLEOTIDE SEQUENCE [LARGE SCALE GENOMIC DNA]</scope>
    <source>
        <strain evidence="3">M3/6</strain>
    </source>
</reference>
<dbReference type="STRING" id="1642647.PSM36_2071"/>
<dbReference type="Pfam" id="PF00884">
    <property type="entry name" value="Sulfatase"/>
    <property type="match status" value="1"/>
</dbReference>
<gene>
    <name evidence="3" type="ORF">PSM36_2071</name>
</gene>
<protein>
    <submittedName>
        <fullName evidence="3">Arylsulfatase A</fullName>
    </submittedName>
</protein>
<dbReference type="InterPro" id="IPR016024">
    <property type="entry name" value="ARM-type_fold"/>
</dbReference>
<sequence>MFSRFLIFLSILFFKNPAIYAQKDSKPNILWLVIEDTSPQYIGCYGNSAVNTPNIDQLASGGVRFSNAYSTGTVSSPSRSTIITGVKAYKMGTGNHRSSFPIPDFIKGFPYYLKQAGYYTSNNSKTDYNTSDAKRIITDSWNESSATAGWWNKKPGQPFFSVFNFADSHQSRTMTNPYHMYEKQVLDLLPDSLAVDDNDFQMPPFYKDTPEMRKQLARVYNGVSLADYKIGQILDRIRKDGLMDNTIIFFYADHGEGMPRGKSNGIGQGYKVPFVVWFPETYKHLSPWGTEGIVTDEQIDFADLAPTILSLADVDIPEYFDGRAFLGSQREEAKEYLFISNDGCENSFNLDRTVIKNNLLYTRHFTPYSPQLRWIHYFIYGSISQLIVNDYNSGKLSDKEAIVMEPRKAEYLYDLSADPWEMHDLSNDPAYREELDQMRRALEKNIVDSKDVLFNTEYELKKLGDNFTPYEYRLLDDYDFNSIWEAAKYAGFRDAKSKNEQIRLLNSPDKVARLWAAIGLKSQPSFDEIEIIQILHHLFDPYPPVQIFLASTLYDMNKSPEAREVLEKYLSGSDPDLVLMVLHNLHYMQRKGDFIEQLVQLEEKMGTESRNMESAKHSLEVLLYRLIDQPLKMEFFW</sequence>
<feature type="modified residue" description="3-oxoalanine (Ser)" evidence="1">
    <location>
        <position position="75"/>
    </location>
</feature>
<dbReference type="InterPro" id="IPR017850">
    <property type="entry name" value="Alkaline_phosphatase_core_sf"/>
</dbReference>
<dbReference type="PANTHER" id="PTHR43751:SF1">
    <property type="entry name" value="SULFATASE ATSG-RELATED"/>
    <property type="match status" value="1"/>
</dbReference>
<dbReference type="InterPro" id="IPR052701">
    <property type="entry name" value="GAG_Ulvan_Degrading_Sulfatases"/>
</dbReference>
<evidence type="ECO:0000313" key="3">
    <source>
        <dbReference type="EMBL" id="SCD20878.1"/>
    </source>
</evidence>